<evidence type="ECO:0000313" key="3">
    <source>
        <dbReference type="Proteomes" id="UP001500795"/>
    </source>
</evidence>
<dbReference type="Proteomes" id="UP001500795">
    <property type="component" value="Unassembled WGS sequence"/>
</dbReference>
<dbReference type="Gene3D" id="3.90.70.10">
    <property type="entry name" value="Cysteine proteinases"/>
    <property type="match status" value="1"/>
</dbReference>
<dbReference type="InterPro" id="IPR038765">
    <property type="entry name" value="Papain-like_cys_pep_sf"/>
</dbReference>
<feature type="domain" description="Peptidase C1A papain C-terminal" evidence="1">
    <location>
        <begin position="43"/>
        <end position="225"/>
    </location>
</feature>
<organism evidence="2 3">
    <name type="scientific">Zobellella aerophila</name>
    <dbReference type="NCBI Taxonomy" id="870480"/>
    <lineage>
        <taxon>Bacteria</taxon>
        <taxon>Pseudomonadati</taxon>
        <taxon>Pseudomonadota</taxon>
        <taxon>Gammaproteobacteria</taxon>
        <taxon>Aeromonadales</taxon>
        <taxon>Aeromonadaceae</taxon>
        <taxon>Zobellella</taxon>
    </lineage>
</organism>
<dbReference type="Pfam" id="PF00112">
    <property type="entry name" value="Peptidase_C1"/>
    <property type="match status" value="1"/>
</dbReference>
<evidence type="ECO:0000259" key="1">
    <source>
        <dbReference type="Pfam" id="PF00112"/>
    </source>
</evidence>
<dbReference type="RefSeq" id="WP_344954501.1">
    <property type="nucleotide sequence ID" value="NZ_BAABCX010000001.1"/>
</dbReference>
<accession>A0ABP6V5N4</accession>
<evidence type="ECO:0000313" key="2">
    <source>
        <dbReference type="EMBL" id="GAA3529256.1"/>
    </source>
</evidence>
<proteinExistence type="predicted"/>
<dbReference type="EMBL" id="BAABCX010000001">
    <property type="protein sequence ID" value="GAA3529256.1"/>
    <property type="molecule type" value="Genomic_DNA"/>
</dbReference>
<dbReference type="InterPro" id="IPR000668">
    <property type="entry name" value="Peptidase_C1A_C"/>
</dbReference>
<protein>
    <submittedName>
        <fullName evidence="2">C1 family peptidase</fullName>
    </submittedName>
</protein>
<dbReference type="SUPFAM" id="SSF53474">
    <property type="entry name" value="alpha/beta-Hydrolases"/>
    <property type="match status" value="1"/>
</dbReference>
<reference evidence="3" key="1">
    <citation type="journal article" date="2019" name="Int. J. Syst. Evol. Microbiol.">
        <title>The Global Catalogue of Microorganisms (GCM) 10K type strain sequencing project: providing services to taxonomists for standard genome sequencing and annotation.</title>
        <authorList>
            <consortium name="The Broad Institute Genomics Platform"/>
            <consortium name="The Broad Institute Genome Sequencing Center for Infectious Disease"/>
            <person name="Wu L."/>
            <person name="Ma J."/>
        </authorList>
    </citation>
    <scope>NUCLEOTIDE SEQUENCE [LARGE SCALE GENOMIC DNA]</scope>
    <source>
        <strain evidence="3">JCM 17110</strain>
    </source>
</reference>
<dbReference type="InterPro" id="IPR029058">
    <property type="entry name" value="AB_hydrolase_fold"/>
</dbReference>
<gene>
    <name evidence="2" type="ORF">GCM10022394_05590</name>
</gene>
<dbReference type="CDD" id="cd02619">
    <property type="entry name" value="Peptidase_C1"/>
    <property type="match status" value="1"/>
</dbReference>
<keyword evidence="3" id="KW-1185">Reference proteome</keyword>
<comment type="caution">
    <text evidence="2">The sequence shown here is derived from an EMBL/GenBank/DDBJ whole genome shotgun (WGS) entry which is preliminary data.</text>
</comment>
<name>A0ABP6V5N4_9GAMM</name>
<dbReference type="SUPFAM" id="SSF54001">
    <property type="entry name" value="Cysteine proteinases"/>
    <property type="match status" value="1"/>
</dbReference>
<sequence>MSSYPPKASLNVVADAPDLRDRYYEPTLAPLKDVIHPPGNLYILDQGKEGACTGFGLAATINLLYRFQNKNHKVSPRMLYELARRYDEWPGEDYEGSSCRGAIKGWKNTGVCLEGLAPYGECQGDFIITPEISEDARKRTLGAYYRIGPDITDFHAAINEAGVIYASAKVHNGWYAPVEDQDGEAYIPERDGIIGGHAFAIVGYNPKGFWIQNSWGEDDWGKGGLALWLYSDWAKHIMDAWVVQLALPTPQIFSASVSVGAKSATNRGASMGSVPRQQIEEHFVHLDDGAYHDKGRYWSNRDHMALVQHHLKTRRFEHILLYAHGGLNSVKASARRIAAMKDVFLENGIYPFHFMYDTGLAEELKDIIIGKRDDADMIAGGISDWFDRRIEDLTRKPGRALWREMKFGARKPFSTKNADGTDVLDRIITSLRALDRDINIHLLGHSTGAILQAHLLTRAISLFPDLTVSTCSLLAPAATKELFDSEFRPLLEGKHIQNLCIYNLTDKLEQDDNVAKIYQKSLLYLVSRAFEENTLAPLLGMQKYNSLIEVDGFPVEFVYSRGRKSGRSTSESHGGFDNDPHTLNDVLKRILGKTPKRKFTAEDLTY</sequence>